<evidence type="ECO:0000313" key="2">
    <source>
        <dbReference type="Proteomes" id="UP000079169"/>
    </source>
</evidence>
<evidence type="ECO:0000256" key="1">
    <source>
        <dbReference type="SAM" id="MobiDB-lite"/>
    </source>
</evidence>
<protein>
    <submittedName>
        <fullName evidence="3">Uncharacterized protein LOC113468846</fullName>
    </submittedName>
</protein>
<feature type="region of interest" description="Disordered" evidence="1">
    <location>
        <begin position="52"/>
        <end position="73"/>
    </location>
</feature>
<dbReference type="PaxDb" id="121845-A0A3Q0J078"/>
<dbReference type="AlphaFoldDB" id="A0A3Q0J078"/>
<proteinExistence type="predicted"/>
<accession>A0A3Q0J078</accession>
<organism evidence="2 3">
    <name type="scientific">Diaphorina citri</name>
    <name type="common">Asian citrus psyllid</name>
    <dbReference type="NCBI Taxonomy" id="121845"/>
    <lineage>
        <taxon>Eukaryota</taxon>
        <taxon>Metazoa</taxon>
        <taxon>Ecdysozoa</taxon>
        <taxon>Arthropoda</taxon>
        <taxon>Hexapoda</taxon>
        <taxon>Insecta</taxon>
        <taxon>Pterygota</taxon>
        <taxon>Neoptera</taxon>
        <taxon>Paraneoptera</taxon>
        <taxon>Hemiptera</taxon>
        <taxon>Sternorrhyncha</taxon>
        <taxon>Psylloidea</taxon>
        <taxon>Psyllidae</taxon>
        <taxon>Diaphorininae</taxon>
        <taxon>Diaphorina</taxon>
    </lineage>
</organism>
<name>A0A3Q0J078_DIACI</name>
<sequence>MYVKQHQKPGMSDEEGEMLKKIKLLGMHVLLNIKFDQEEVINILEMIKDSASVQPKADDDEKSDVESKSDHETKVDEIDVEGLVKYCSRLVQTLESQYPNAWDGFIYKYTTERDSNLSEIQRRVLTLNIDQSSHAEVYLKLTDSKALLRAETVKYLILLWLKMSMIKSFKKTLRKLRLSA</sequence>
<dbReference type="RefSeq" id="XP_026681874.1">
    <property type="nucleotide sequence ID" value="XM_026826073.1"/>
</dbReference>
<reference evidence="3" key="1">
    <citation type="submission" date="2025-08" db="UniProtKB">
        <authorList>
            <consortium name="RefSeq"/>
        </authorList>
    </citation>
    <scope>IDENTIFICATION</scope>
</reference>
<dbReference type="KEGG" id="dci:113468846"/>
<dbReference type="GeneID" id="113468846"/>
<feature type="compositionally biased region" description="Basic and acidic residues" evidence="1">
    <location>
        <begin position="56"/>
        <end position="73"/>
    </location>
</feature>
<evidence type="ECO:0000313" key="3">
    <source>
        <dbReference type="RefSeq" id="XP_026681874.1"/>
    </source>
</evidence>
<keyword evidence="2" id="KW-1185">Reference proteome</keyword>
<gene>
    <name evidence="3" type="primary">LOC113468846</name>
</gene>
<dbReference type="Proteomes" id="UP000079169">
    <property type="component" value="Unplaced"/>
</dbReference>